<sequence length="540" mass="54125">MMSPLSSITPSGTAAARLQAGAGTGDPMASAFAMLFALMPGMGDATAGADNGDGQPKAEDGMAQDGGTSEKDGKDLPSDAATLPVMPVAVPTLPLPAPEPAAPPAATTGPSAAPITTFLATTPTLPDVGASPAPAPVAMAADPKQPPVSPAMPVAFDPLKGTMPVPPAMTAPMTGDADPAMPVTIRPDASTAMAAPAARGTGPAIPIEMRGATLTTISAPATQGAGSAHPIEMRADAPIVMARADAPTAMTNPTGPDTARTIPITTRADMPTIMIAPAAHDAVPAAPLAIRGDVASTTLSSGPMAAMPARQDMPLRFAVTSASAPVVAPLPIAAPAPLMQPGQTAPALELFGLARRAEQGGSNPLTDRRKDEAALSVDAATLTRADSLTAAPILATTGAEHAPLDMTQAHWPQAMIDRIDRMREDAATADTRIQLSPDALGGIAVNLRHEGGATHIHFTADQAQTATLLADAQPTLARLAEEKGMRLGQTAVDLGQSGAGGERQAPPRRPDPVQPTRPAFAAASPSSDAGDTVAASTRIA</sequence>
<organism evidence="3 4">
    <name type="scientific">Sphingomonas zeae</name>
    <dbReference type="NCBI Taxonomy" id="1646122"/>
    <lineage>
        <taxon>Bacteria</taxon>
        <taxon>Pseudomonadati</taxon>
        <taxon>Pseudomonadota</taxon>
        <taxon>Alphaproteobacteria</taxon>
        <taxon>Sphingomonadales</taxon>
        <taxon>Sphingomonadaceae</taxon>
        <taxon>Sphingomonas</taxon>
    </lineage>
</organism>
<feature type="region of interest" description="Disordered" evidence="1">
    <location>
        <begin position="493"/>
        <end position="540"/>
    </location>
</feature>
<dbReference type="Proteomes" id="UP000536441">
    <property type="component" value="Unassembled WGS sequence"/>
</dbReference>
<dbReference type="InterPro" id="IPR021136">
    <property type="entry name" value="Flagellar_hook_control-like_C"/>
</dbReference>
<protein>
    <recommendedName>
        <fullName evidence="2">Flagellar hook-length control protein-like C-terminal domain-containing protein</fullName>
    </recommendedName>
</protein>
<keyword evidence="4" id="KW-1185">Reference proteome</keyword>
<dbReference type="Pfam" id="PF02120">
    <property type="entry name" value="Flg_hook"/>
    <property type="match status" value="1"/>
</dbReference>
<feature type="region of interest" description="Disordered" evidence="1">
    <location>
        <begin position="46"/>
        <end position="80"/>
    </location>
</feature>
<reference evidence="3 4" key="1">
    <citation type="submission" date="2020-05" db="EMBL/GenBank/DDBJ databases">
        <title>Genome Sequencing of Type Strains.</title>
        <authorList>
            <person name="Lemaire J.F."/>
            <person name="Inderbitzin P."/>
            <person name="Gregorio O.A."/>
            <person name="Collins S.B."/>
            <person name="Wespe N."/>
            <person name="Knight-Connoni V."/>
        </authorList>
    </citation>
    <scope>NUCLEOTIDE SEQUENCE [LARGE SCALE GENOMIC DNA]</scope>
    <source>
        <strain evidence="3 4">DSM 100049</strain>
    </source>
</reference>
<evidence type="ECO:0000313" key="3">
    <source>
        <dbReference type="EMBL" id="NUU48681.1"/>
    </source>
</evidence>
<evidence type="ECO:0000259" key="2">
    <source>
        <dbReference type="Pfam" id="PF02120"/>
    </source>
</evidence>
<feature type="compositionally biased region" description="Basic and acidic residues" evidence="1">
    <location>
        <begin position="68"/>
        <end position="77"/>
    </location>
</feature>
<accession>A0A7Y6EIT5</accession>
<dbReference type="AlphaFoldDB" id="A0A7Y6EIT5"/>
<feature type="domain" description="Flagellar hook-length control protein-like C-terminal" evidence="2">
    <location>
        <begin position="425"/>
        <end position="498"/>
    </location>
</feature>
<dbReference type="Gene3D" id="3.30.750.140">
    <property type="match status" value="1"/>
</dbReference>
<dbReference type="CDD" id="cd17470">
    <property type="entry name" value="T3SS_Flik_C"/>
    <property type="match status" value="1"/>
</dbReference>
<name>A0A7Y6EIT5_9SPHN</name>
<gene>
    <name evidence="3" type="ORF">HP438_17070</name>
</gene>
<comment type="caution">
    <text evidence="3">The sequence shown here is derived from an EMBL/GenBank/DDBJ whole genome shotgun (WGS) entry which is preliminary data.</text>
</comment>
<proteinExistence type="predicted"/>
<evidence type="ECO:0000256" key="1">
    <source>
        <dbReference type="SAM" id="MobiDB-lite"/>
    </source>
</evidence>
<dbReference type="RefSeq" id="WP_175313266.1">
    <property type="nucleotide sequence ID" value="NZ_JABMCH010000071.1"/>
</dbReference>
<feature type="compositionally biased region" description="Low complexity" evidence="1">
    <location>
        <begin position="516"/>
        <end position="529"/>
    </location>
</feature>
<dbReference type="EMBL" id="JABMCH010000071">
    <property type="protein sequence ID" value="NUU48681.1"/>
    <property type="molecule type" value="Genomic_DNA"/>
</dbReference>
<evidence type="ECO:0000313" key="4">
    <source>
        <dbReference type="Proteomes" id="UP000536441"/>
    </source>
</evidence>
<dbReference type="InterPro" id="IPR038610">
    <property type="entry name" value="FliK-like_C_sf"/>
</dbReference>